<gene>
    <name evidence="3 4 5" type="primary">LOC106176697</name>
</gene>
<dbReference type="GO" id="GO:0016491">
    <property type="term" value="F:oxidoreductase activity"/>
    <property type="evidence" value="ECO:0007669"/>
    <property type="project" value="InterPro"/>
</dbReference>
<dbReference type="RefSeq" id="XP_013414639.1">
    <property type="nucleotide sequence ID" value="XM_013559185.1"/>
</dbReference>
<dbReference type="InterPro" id="IPR051729">
    <property type="entry name" value="Opine/Lysopine_DH"/>
</dbReference>
<dbReference type="Gene3D" id="3.40.50.720">
    <property type="entry name" value="NAD(P)-binding Rossmann-like Domain"/>
    <property type="match status" value="1"/>
</dbReference>
<protein>
    <submittedName>
        <fullName evidence="3 4">Tauropine dehydrogenase-like</fullName>
    </submittedName>
</protein>
<evidence type="ECO:0000313" key="3">
    <source>
        <dbReference type="RefSeq" id="XP_013414638.1"/>
    </source>
</evidence>
<dbReference type="RefSeq" id="XP_013414640.1">
    <property type="nucleotide sequence ID" value="XM_013559186.1"/>
</dbReference>
<dbReference type="InterPro" id="IPR003421">
    <property type="entry name" value="Opine_DH"/>
</dbReference>
<dbReference type="KEGG" id="lak:106176697"/>
<proteinExistence type="predicted"/>
<dbReference type="InterPro" id="IPR036291">
    <property type="entry name" value="NAD(P)-bd_dom_sf"/>
</dbReference>
<dbReference type="PANTHER" id="PTHR38015:SF1">
    <property type="entry name" value="OPINE DEHYDROGENASE DOMAIN-CONTAINING PROTEIN"/>
    <property type="match status" value="1"/>
</dbReference>
<dbReference type="SUPFAM" id="SSF48179">
    <property type="entry name" value="6-phosphogluconate dehydrogenase C-terminal domain-like"/>
    <property type="match status" value="1"/>
</dbReference>
<name>A0A1S3JX77_LINAN</name>
<organism evidence="2 4">
    <name type="scientific">Lingula anatina</name>
    <name type="common">Brachiopod</name>
    <name type="synonym">Lingula unguis</name>
    <dbReference type="NCBI Taxonomy" id="7574"/>
    <lineage>
        <taxon>Eukaryota</taxon>
        <taxon>Metazoa</taxon>
        <taxon>Spiralia</taxon>
        <taxon>Lophotrochozoa</taxon>
        <taxon>Brachiopoda</taxon>
        <taxon>Linguliformea</taxon>
        <taxon>Lingulata</taxon>
        <taxon>Lingulida</taxon>
        <taxon>Linguloidea</taxon>
        <taxon>Lingulidae</taxon>
        <taxon>Lingula</taxon>
    </lineage>
</organism>
<dbReference type="InterPro" id="IPR008927">
    <property type="entry name" value="6-PGluconate_DH-like_C_sf"/>
</dbReference>
<reference evidence="3 4" key="1">
    <citation type="submission" date="2025-04" db="UniProtKB">
        <authorList>
            <consortium name="RefSeq"/>
        </authorList>
    </citation>
    <scope>IDENTIFICATION</scope>
    <source>
        <tissue evidence="3 4">Gonads</tissue>
    </source>
</reference>
<feature type="domain" description="Opine dehydrogenase" evidence="1">
    <location>
        <begin position="205"/>
        <end position="372"/>
    </location>
</feature>
<evidence type="ECO:0000313" key="2">
    <source>
        <dbReference type="Proteomes" id="UP000085678"/>
    </source>
</evidence>
<dbReference type="Pfam" id="PF02317">
    <property type="entry name" value="Octopine_DH"/>
    <property type="match status" value="1"/>
</dbReference>
<dbReference type="SUPFAM" id="SSF51735">
    <property type="entry name" value="NAD(P)-binding Rossmann-fold domains"/>
    <property type="match status" value="1"/>
</dbReference>
<dbReference type="RefSeq" id="XP_013414638.1">
    <property type="nucleotide sequence ID" value="XM_013559184.1"/>
</dbReference>
<evidence type="ECO:0000259" key="1">
    <source>
        <dbReference type="Pfam" id="PF02317"/>
    </source>
</evidence>
<dbReference type="PANTHER" id="PTHR38015">
    <property type="entry name" value="BLR6086 PROTEIN"/>
    <property type="match status" value="1"/>
</dbReference>
<keyword evidence="2" id="KW-1185">Reference proteome</keyword>
<evidence type="ECO:0000313" key="4">
    <source>
        <dbReference type="RefSeq" id="XP_013414639.1"/>
    </source>
</evidence>
<dbReference type="AlphaFoldDB" id="A0A1S3JX77"/>
<dbReference type="OrthoDB" id="6058913at2759"/>
<dbReference type="Proteomes" id="UP000085678">
    <property type="component" value="Unplaced"/>
</dbReference>
<dbReference type="Gene3D" id="1.10.1040.10">
    <property type="entry name" value="N-(1-d-carboxylethyl)-l-norvaline Dehydrogenase, domain 2"/>
    <property type="match status" value="1"/>
</dbReference>
<evidence type="ECO:0000313" key="5">
    <source>
        <dbReference type="RefSeq" id="XP_013414640.1"/>
    </source>
</evidence>
<dbReference type="GeneID" id="106176697"/>
<sequence>MGSNKLVVVICGGGNGAHALAGIAGSKDDVEARVLTLFADEAERWTNTMKTNDFVVNFTENGSSLKAKPALVTKDPKVAGEGCHIIYLVVPAFGHRQYLEALKPYCRKGTIIAAMPGAPGFEFEVREILGKQLANDCILMSFESLPWACRITEYGKGVDVLGVKGFMKGSMHGEGGPTVLGNSPLEAVTYGQGSLGNRPTLICKGHLLGTTLIAINSYLHTTIMYGRWHDWDGKPLAEKPLFYNGLDEVTAKMLEDVSQEIQNIAREIEKRRPGTDLSQVVSVRDWYLDTWPNHIPDKTSIYTILRTHKSYPGLVHPMEPSKDGNGFVPLFTQRYLTEDIPFGLTVTRGIAEIVGVPTPNIDKIILWAQGVMGKEYMVDGKMAGKDIGETRSPQRYGLKTVDDLLG</sequence>
<accession>A0A1S3JX77</accession>
<dbReference type="InterPro" id="IPR013328">
    <property type="entry name" value="6PGD_dom2"/>
</dbReference>